<keyword evidence="4" id="KW-1185">Reference proteome</keyword>
<dbReference type="Gene3D" id="3.60.10.10">
    <property type="entry name" value="Endonuclease/exonuclease/phosphatase"/>
    <property type="match status" value="1"/>
</dbReference>
<evidence type="ECO:0000256" key="1">
    <source>
        <dbReference type="SAM" id="Coils"/>
    </source>
</evidence>
<gene>
    <name evidence="3" type="ORF">PCOR1329_LOCUS59159</name>
</gene>
<feature type="region of interest" description="Disordered" evidence="2">
    <location>
        <begin position="61"/>
        <end position="80"/>
    </location>
</feature>
<sequence length="611" mass="64420">MVPPPPPWPGTQRRFREGAQQTQDSKVKCSACSRWAWTSKLQMYQNTCLCGAPFSNLPPPEAGDGEGAGPKAAKGKGNGKHLQQQAALEVQLEAVIKGGGSEQAKAAQALLDATRAAGKKSESAQPITQQVTAAASKVQKAQTAFDKAQSQQLKLTMELEKCKGTLQDAAATLARAETERARLFRSMVPSVEAQTTAQAGVSPNTIDLSALMSAQAVDESMFTLSLGEEFSNADGLIPPSDVAELDKRKKAVMEALMHTLRTTFGEAHDKLEEHKEKLAEMREKITKRRRENSPGPPPVAGAGAAAGAAAAPAGDAAAQAAGQAPAVPAAATAPAAAPGGDAPAAATAPGAPDAVGAARLAAIESKLKEEAEALLATARGEPAFAACKFGPYMFAVEAGYIGMLSAAYESNGKSKAGGITMGTLKKYKANAAKLANVGTLVSTIQGPWLAIGDWNMTPKELASTGWLAMVNGAIITPTNTEYTCALGSGRMLDYMVASQHAVLWVESLLADFQAVEEAGKAHYGLELQLNFDASRARAWIMRRKLSIKSPPPLQYSLYGEDEDEFFTDEEETDVPDDNDDEQVAVAESELDTYASIQAEWSAEAKDLLWQQ</sequence>
<feature type="region of interest" description="Disordered" evidence="2">
    <location>
        <begin position="1"/>
        <end position="24"/>
    </location>
</feature>
<protein>
    <submittedName>
        <fullName evidence="3">Uncharacterized protein</fullName>
    </submittedName>
</protein>
<feature type="non-terminal residue" evidence="3">
    <location>
        <position position="611"/>
    </location>
</feature>
<feature type="coiled-coil region" evidence="1">
    <location>
        <begin position="159"/>
        <end position="186"/>
    </location>
</feature>
<evidence type="ECO:0000256" key="2">
    <source>
        <dbReference type="SAM" id="MobiDB-lite"/>
    </source>
</evidence>
<reference evidence="3" key="1">
    <citation type="submission" date="2023-10" db="EMBL/GenBank/DDBJ databases">
        <authorList>
            <person name="Chen Y."/>
            <person name="Shah S."/>
            <person name="Dougan E. K."/>
            <person name="Thang M."/>
            <person name="Chan C."/>
        </authorList>
    </citation>
    <scope>NUCLEOTIDE SEQUENCE [LARGE SCALE GENOMIC DNA]</scope>
</reference>
<name>A0ABN9VNW6_9DINO</name>
<dbReference type="InterPro" id="IPR036691">
    <property type="entry name" value="Endo/exonu/phosph_ase_sf"/>
</dbReference>
<organism evidence="3 4">
    <name type="scientific">Prorocentrum cordatum</name>
    <dbReference type="NCBI Taxonomy" id="2364126"/>
    <lineage>
        <taxon>Eukaryota</taxon>
        <taxon>Sar</taxon>
        <taxon>Alveolata</taxon>
        <taxon>Dinophyceae</taxon>
        <taxon>Prorocentrales</taxon>
        <taxon>Prorocentraceae</taxon>
        <taxon>Prorocentrum</taxon>
    </lineage>
</organism>
<proteinExistence type="predicted"/>
<comment type="caution">
    <text evidence="3">The sequence shown here is derived from an EMBL/GenBank/DDBJ whole genome shotgun (WGS) entry which is preliminary data.</text>
</comment>
<dbReference type="EMBL" id="CAUYUJ010017368">
    <property type="protein sequence ID" value="CAK0874185.1"/>
    <property type="molecule type" value="Genomic_DNA"/>
</dbReference>
<evidence type="ECO:0000313" key="3">
    <source>
        <dbReference type="EMBL" id="CAK0874185.1"/>
    </source>
</evidence>
<evidence type="ECO:0000313" key="4">
    <source>
        <dbReference type="Proteomes" id="UP001189429"/>
    </source>
</evidence>
<keyword evidence="1" id="KW-0175">Coiled coil</keyword>
<feature type="region of interest" description="Disordered" evidence="2">
    <location>
        <begin position="286"/>
        <end position="306"/>
    </location>
</feature>
<dbReference type="Proteomes" id="UP001189429">
    <property type="component" value="Unassembled WGS sequence"/>
</dbReference>
<accession>A0ABN9VNW6</accession>